<sequence length="107" mass="12146">MPLHTKHYELQQIWCKVGRVTIRAIPGATTSLRPPATLSALTILSIIWIVTQGYHLKCKLQVERAMVTDHKRDFIQGCITFCSNMKLLYSATTCSFKDFSLNVDDTD</sequence>
<accession>A0A0E0ASJ3</accession>
<dbReference type="AlphaFoldDB" id="A0A0E0ASJ3"/>
<reference evidence="1" key="1">
    <citation type="submission" date="2015-04" db="UniProtKB">
        <authorList>
            <consortium name="EnsemblPlants"/>
        </authorList>
    </citation>
    <scope>IDENTIFICATION</scope>
</reference>
<proteinExistence type="predicted"/>
<name>A0A0E0ASJ3_9ORYZ</name>
<dbReference type="EnsemblPlants" id="OGLUM08G07500.1">
    <property type="protein sequence ID" value="OGLUM08G07500.1"/>
    <property type="gene ID" value="OGLUM08G07500"/>
</dbReference>
<dbReference type="Gramene" id="OGLUM08G07500.1">
    <property type="protein sequence ID" value="OGLUM08G07500.1"/>
    <property type="gene ID" value="OGLUM08G07500"/>
</dbReference>
<reference evidence="1" key="2">
    <citation type="submission" date="2018-05" db="EMBL/GenBank/DDBJ databases">
        <title>OgluRS3 (Oryza glumaepatula Reference Sequence Version 3).</title>
        <authorList>
            <person name="Zhang J."/>
            <person name="Kudrna D."/>
            <person name="Lee S."/>
            <person name="Talag J."/>
            <person name="Welchert J."/>
            <person name="Wing R.A."/>
        </authorList>
    </citation>
    <scope>NUCLEOTIDE SEQUENCE [LARGE SCALE GENOMIC DNA]</scope>
</reference>
<dbReference type="HOGENOM" id="CLU_2214066_0_0_1"/>
<keyword evidence="2" id="KW-1185">Reference proteome</keyword>
<evidence type="ECO:0000313" key="1">
    <source>
        <dbReference type="EnsemblPlants" id="OGLUM08G07500.1"/>
    </source>
</evidence>
<dbReference type="Proteomes" id="UP000026961">
    <property type="component" value="Chromosome 8"/>
</dbReference>
<protein>
    <submittedName>
        <fullName evidence="1">Uncharacterized protein</fullName>
    </submittedName>
</protein>
<organism evidence="1">
    <name type="scientific">Oryza glumipatula</name>
    <dbReference type="NCBI Taxonomy" id="40148"/>
    <lineage>
        <taxon>Eukaryota</taxon>
        <taxon>Viridiplantae</taxon>
        <taxon>Streptophyta</taxon>
        <taxon>Embryophyta</taxon>
        <taxon>Tracheophyta</taxon>
        <taxon>Spermatophyta</taxon>
        <taxon>Magnoliopsida</taxon>
        <taxon>Liliopsida</taxon>
        <taxon>Poales</taxon>
        <taxon>Poaceae</taxon>
        <taxon>BOP clade</taxon>
        <taxon>Oryzoideae</taxon>
        <taxon>Oryzeae</taxon>
        <taxon>Oryzinae</taxon>
        <taxon>Oryza</taxon>
    </lineage>
</organism>
<evidence type="ECO:0000313" key="2">
    <source>
        <dbReference type="Proteomes" id="UP000026961"/>
    </source>
</evidence>